<dbReference type="EMBL" id="BMMK01000002">
    <property type="protein sequence ID" value="GGM37082.1"/>
    <property type="molecule type" value="Genomic_DNA"/>
</dbReference>
<evidence type="ECO:0000256" key="2">
    <source>
        <dbReference type="ARBA" id="ARBA00022723"/>
    </source>
</evidence>
<keyword evidence="3" id="KW-0408">Iron</keyword>
<feature type="domain" description="Iron-binding zinc finger CDGSH type" evidence="6">
    <location>
        <begin position="32"/>
        <end position="70"/>
    </location>
</feature>
<dbReference type="InterPro" id="IPR042216">
    <property type="entry name" value="MitoNEET_CISD"/>
</dbReference>
<keyword evidence="1" id="KW-0001">2Fe-2S</keyword>
<dbReference type="RefSeq" id="WP_189053491.1">
    <property type="nucleotide sequence ID" value="NZ_BMMK01000002.1"/>
</dbReference>
<dbReference type="Gene3D" id="3.40.5.90">
    <property type="entry name" value="CDGSH iron-sulfur domain, mitoNEET-type"/>
    <property type="match status" value="1"/>
</dbReference>
<keyword evidence="4" id="KW-0411">Iron-sulfur</keyword>
<dbReference type="GO" id="GO:0046872">
    <property type="term" value="F:metal ion binding"/>
    <property type="evidence" value="ECO:0007669"/>
    <property type="project" value="UniProtKB-KW"/>
</dbReference>
<keyword evidence="8" id="KW-1185">Reference proteome</keyword>
<evidence type="ECO:0000313" key="8">
    <source>
        <dbReference type="Proteomes" id="UP000637578"/>
    </source>
</evidence>
<gene>
    <name evidence="7" type="ORF">GCM10012275_05270</name>
</gene>
<sequence length="96" mass="10330">MTARHRGRGGNPITVTLCENGPLLLRGDFVIQTQDGRQIAVRRRTVALCRCGHSTVGPFCDGTHKLVRRRDRPSTAAGSGTGTDPAGTSVDTEEER</sequence>
<evidence type="ECO:0000256" key="4">
    <source>
        <dbReference type="ARBA" id="ARBA00023014"/>
    </source>
</evidence>
<evidence type="ECO:0000313" key="7">
    <source>
        <dbReference type="EMBL" id="GGM37082.1"/>
    </source>
</evidence>
<comment type="caution">
    <text evidence="7">The sequence shown here is derived from an EMBL/GenBank/DDBJ whole genome shotgun (WGS) entry which is preliminary data.</text>
</comment>
<accession>A0A8J3C651</accession>
<dbReference type="AlphaFoldDB" id="A0A8J3C651"/>
<dbReference type="Proteomes" id="UP000637578">
    <property type="component" value="Unassembled WGS sequence"/>
</dbReference>
<reference evidence="7" key="1">
    <citation type="journal article" date="2014" name="Int. J. Syst. Evol. Microbiol.">
        <title>Complete genome sequence of Corynebacterium casei LMG S-19264T (=DSM 44701T), isolated from a smear-ripened cheese.</title>
        <authorList>
            <consortium name="US DOE Joint Genome Institute (JGI-PGF)"/>
            <person name="Walter F."/>
            <person name="Albersmeier A."/>
            <person name="Kalinowski J."/>
            <person name="Ruckert C."/>
        </authorList>
    </citation>
    <scope>NUCLEOTIDE SEQUENCE</scope>
    <source>
        <strain evidence="7">CGMCC 4.5737</strain>
    </source>
</reference>
<dbReference type="InterPro" id="IPR018967">
    <property type="entry name" value="FeS-contain_CDGSH-typ"/>
</dbReference>
<dbReference type="GO" id="GO:0051537">
    <property type="term" value="F:2 iron, 2 sulfur cluster binding"/>
    <property type="evidence" value="ECO:0007669"/>
    <property type="project" value="UniProtKB-KW"/>
</dbReference>
<dbReference type="SMART" id="SM00704">
    <property type="entry name" value="ZnF_CDGSH"/>
    <property type="match status" value="1"/>
</dbReference>
<evidence type="ECO:0000256" key="3">
    <source>
        <dbReference type="ARBA" id="ARBA00023004"/>
    </source>
</evidence>
<evidence type="ECO:0000256" key="5">
    <source>
        <dbReference type="SAM" id="MobiDB-lite"/>
    </source>
</evidence>
<proteinExistence type="predicted"/>
<dbReference type="Pfam" id="PF09360">
    <property type="entry name" value="zf-CDGSH"/>
    <property type="match status" value="1"/>
</dbReference>
<name>A0A8J3C651_9PSEU</name>
<organism evidence="7 8">
    <name type="scientific">Longimycelium tulufanense</name>
    <dbReference type="NCBI Taxonomy" id="907463"/>
    <lineage>
        <taxon>Bacteria</taxon>
        <taxon>Bacillati</taxon>
        <taxon>Actinomycetota</taxon>
        <taxon>Actinomycetes</taxon>
        <taxon>Pseudonocardiales</taxon>
        <taxon>Pseudonocardiaceae</taxon>
        <taxon>Longimycelium</taxon>
    </lineage>
</organism>
<keyword evidence="2" id="KW-0479">Metal-binding</keyword>
<feature type="region of interest" description="Disordered" evidence="5">
    <location>
        <begin position="67"/>
        <end position="96"/>
    </location>
</feature>
<evidence type="ECO:0000256" key="1">
    <source>
        <dbReference type="ARBA" id="ARBA00022714"/>
    </source>
</evidence>
<dbReference type="GO" id="GO:0005737">
    <property type="term" value="C:cytoplasm"/>
    <property type="evidence" value="ECO:0007669"/>
    <property type="project" value="UniProtKB-ARBA"/>
</dbReference>
<protein>
    <recommendedName>
        <fullName evidence="6">Iron-binding zinc finger CDGSH type domain-containing protein</fullName>
    </recommendedName>
</protein>
<evidence type="ECO:0000259" key="6">
    <source>
        <dbReference type="SMART" id="SM00704"/>
    </source>
</evidence>
<reference evidence="7" key="2">
    <citation type="submission" date="2020-09" db="EMBL/GenBank/DDBJ databases">
        <authorList>
            <person name="Sun Q."/>
            <person name="Zhou Y."/>
        </authorList>
    </citation>
    <scope>NUCLEOTIDE SEQUENCE</scope>
    <source>
        <strain evidence="7">CGMCC 4.5737</strain>
    </source>
</reference>